<dbReference type="Pfam" id="PF13739">
    <property type="entry name" value="PdaC"/>
    <property type="match status" value="1"/>
</dbReference>
<dbReference type="SUPFAM" id="SSF55383">
    <property type="entry name" value="Copper amine oxidase, domain N"/>
    <property type="match status" value="1"/>
</dbReference>
<feature type="signal peptide" evidence="1">
    <location>
        <begin position="1"/>
        <end position="34"/>
    </location>
</feature>
<dbReference type="InterPro" id="IPR012854">
    <property type="entry name" value="Cu_amine_oxidase-like_N"/>
</dbReference>
<protein>
    <submittedName>
        <fullName evidence="5">Stalk domain-containing protein</fullName>
    </submittedName>
</protein>
<name>A0ABU3RNB6_9BACL</name>
<feature type="domain" description="DUF3298" evidence="3">
    <location>
        <begin position="186"/>
        <end position="252"/>
    </location>
</feature>
<dbReference type="Pfam" id="PF11738">
    <property type="entry name" value="DUF3298"/>
    <property type="match status" value="1"/>
</dbReference>
<dbReference type="Pfam" id="PF07833">
    <property type="entry name" value="Cu_amine_oxidN1"/>
    <property type="match status" value="1"/>
</dbReference>
<dbReference type="InterPro" id="IPR037126">
    <property type="entry name" value="PdaC/RsiV-like_sf"/>
</dbReference>
<organism evidence="5 6">
    <name type="scientific">Paenibacillus violae</name>
    <dbReference type="NCBI Taxonomy" id="3077234"/>
    <lineage>
        <taxon>Bacteria</taxon>
        <taxon>Bacillati</taxon>
        <taxon>Bacillota</taxon>
        <taxon>Bacilli</taxon>
        <taxon>Bacillales</taxon>
        <taxon>Paenibacillaceae</taxon>
        <taxon>Paenibacillus</taxon>
    </lineage>
</organism>
<feature type="domain" description="Copper amine oxidase-like N-terminal" evidence="2">
    <location>
        <begin position="282"/>
        <end position="365"/>
    </location>
</feature>
<accession>A0ABU3RNB6</accession>
<reference evidence="5 6" key="1">
    <citation type="submission" date="2023-10" db="EMBL/GenBank/DDBJ databases">
        <title>Paenibacillus strain PFR10 Genome sequencing and assembly.</title>
        <authorList>
            <person name="Kim I."/>
        </authorList>
    </citation>
    <scope>NUCLEOTIDE SEQUENCE [LARGE SCALE GENOMIC DNA]</scope>
    <source>
        <strain evidence="5 6">PFR10</strain>
    </source>
</reference>
<feature type="chain" id="PRO_5047494648" evidence="1">
    <location>
        <begin position="35"/>
        <end position="375"/>
    </location>
</feature>
<dbReference type="Gene3D" id="3.30.457.10">
    <property type="entry name" value="Copper amine oxidase-like, N-terminal domain"/>
    <property type="match status" value="1"/>
</dbReference>
<evidence type="ECO:0000313" key="5">
    <source>
        <dbReference type="EMBL" id="MDU0205347.1"/>
    </source>
</evidence>
<dbReference type="InterPro" id="IPR025303">
    <property type="entry name" value="PdaC"/>
</dbReference>
<gene>
    <name evidence="5" type="ORF">RQP52_30165</name>
</gene>
<keyword evidence="6" id="KW-1185">Reference proteome</keyword>
<comment type="caution">
    <text evidence="5">The sequence shown here is derived from an EMBL/GenBank/DDBJ whole genome shotgun (WGS) entry which is preliminary data.</text>
</comment>
<proteinExistence type="predicted"/>
<dbReference type="InterPro" id="IPR021729">
    <property type="entry name" value="DUF3298"/>
</dbReference>
<feature type="domain" description="Deacetylase PdaC" evidence="4">
    <location>
        <begin position="65"/>
        <end position="159"/>
    </location>
</feature>
<sequence>MRKNPFNMLKMSVLGCAMLVGVSGAVLTAGSASAETVTAVPISVKVTPIAIQAAAVQIKEVLLTSKTENLKTNVKVPQLTGMLDAKYEEQLNDILLSHANEDLANWEKEADEAAADAKTKGFTYRPYELTIIYELKSDGTGSPAGLVSLQITTYGATGGTGMPRVDTYNVLNREEAQRITLQDVLGDSYKETVDAAVRAAMDEHPENYFKDDFKGIEESQGFYVENGEAVVVFPKYAIAPGVMGSPEFRFPLAADLTIPVKTEPAPKVALDLAAGDQITSAEGANLVPFRKVAEGLGYEVAWNQATYTAELHKGAQWTSVTVGKDSYFYAKMAPVSLGSAPVIQNDALYVPLKFVSDILKAEVKTGDAGVLHIEQ</sequence>
<dbReference type="InterPro" id="IPR036582">
    <property type="entry name" value="Mao_N_sf"/>
</dbReference>
<evidence type="ECO:0000256" key="1">
    <source>
        <dbReference type="SAM" id="SignalP"/>
    </source>
</evidence>
<dbReference type="RefSeq" id="WP_315955257.1">
    <property type="nucleotide sequence ID" value="NZ_JAWCUD010000013.1"/>
</dbReference>
<evidence type="ECO:0000259" key="4">
    <source>
        <dbReference type="Pfam" id="PF13739"/>
    </source>
</evidence>
<evidence type="ECO:0000259" key="3">
    <source>
        <dbReference type="Pfam" id="PF11738"/>
    </source>
</evidence>
<dbReference type="EMBL" id="JAWCUD010000013">
    <property type="protein sequence ID" value="MDU0205347.1"/>
    <property type="molecule type" value="Genomic_DNA"/>
</dbReference>
<evidence type="ECO:0000259" key="2">
    <source>
        <dbReference type="Pfam" id="PF07833"/>
    </source>
</evidence>
<keyword evidence="1" id="KW-0732">Signal</keyword>
<dbReference type="Gene3D" id="3.90.640.20">
    <property type="entry name" value="Heat-shock cognate protein, ATPase"/>
    <property type="match status" value="1"/>
</dbReference>
<dbReference type="Gene3D" id="3.30.565.40">
    <property type="entry name" value="Fervidobacterium nodosum Rt17-B1 like"/>
    <property type="match status" value="1"/>
</dbReference>
<evidence type="ECO:0000313" key="6">
    <source>
        <dbReference type="Proteomes" id="UP001260980"/>
    </source>
</evidence>
<dbReference type="Proteomes" id="UP001260980">
    <property type="component" value="Unassembled WGS sequence"/>
</dbReference>